<proteinExistence type="predicted"/>
<dbReference type="AlphaFoldDB" id="A0A8J3LQ42"/>
<comment type="caution">
    <text evidence="1">The sequence shown here is derived from an EMBL/GenBank/DDBJ whole genome shotgun (WGS) entry which is preliminary data.</text>
</comment>
<dbReference type="Proteomes" id="UP000653674">
    <property type="component" value="Unassembled WGS sequence"/>
</dbReference>
<dbReference type="InterPro" id="IPR006230">
    <property type="entry name" value="MutL"/>
</dbReference>
<sequence>MTARVDVRTRPAPGTPLAVCADIGSTYTKVAVVDVTDGTLVVTASHPTTAGTDVMHGLDACVADVAERLPGHDLSTRYACSSAGGGLRLAVVGYEALVSAEAAHRVATSAGARVVHVAAGRLDTAGVTALRAAQPDVVLLVGGTDGGDAETVRHNAARLAAARLRVPVVVAGNADARDDVVTALRAKSVPVVATDNVLPRIGVLAPQPARAAIREVFLRHVISGKGLSRDPRFARLVRGATPDVVLTAVELLADNADSADSAPGDFAVVDVGGATTDVYSVIVPDAERSAGPGREVAGVLWRSRTVEGDLGVRWSAPGVVVAARAEKLIGDAEAESLAAAAEARAADPDLIAESPEVDLRLAELAAVVALRRHARGETVGDRTLGPAASATVRRGGKDLGAVRLLIGSGGVLRHAPARASVAALEAVLSDHAGGWRLPKAATPRVDRAYVLAAVGLLAADFPYAAMALARREL</sequence>
<accession>A0A8J3LQ42</accession>
<gene>
    <name evidence="1" type="ORF">Pfl04_31990</name>
</gene>
<evidence type="ECO:0008006" key="3">
    <source>
        <dbReference type="Google" id="ProtNLM"/>
    </source>
</evidence>
<dbReference type="SUPFAM" id="SSF53067">
    <property type="entry name" value="Actin-like ATPase domain"/>
    <property type="match status" value="1"/>
</dbReference>
<dbReference type="RefSeq" id="WP_239075554.1">
    <property type="nucleotide sequence ID" value="NZ_BAAAQJ010000007.1"/>
</dbReference>
<keyword evidence="2" id="KW-1185">Reference proteome</keyword>
<evidence type="ECO:0000313" key="2">
    <source>
        <dbReference type="Proteomes" id="UP000653674"/>
    </source>
</evidence>
<name>A0A8J3LQ42_9ACTN</name>
<dbReference type="NCBIfam" id="TIGR01319">
    <property type="entry name" value="glmL_fam"/>
    <property type="match status" value="1"/>
</dbReference>
<dbReference type="EMBL" id="BONU01000022">
    <property type="protein sequence ID" value="GIG74795.1"/>
    <property type="molecule type" value="Genomic_DNA"/>
</dbReference>
<evidence type="ECO:0000313" key="1">
    <source>
        <dbReference type="EMBL" id="GIG74795.1"/>
    </source>
</evidence>
<reference evidence="1" key="1">
    <citation type="submission" date="2021-01" db="EMBL/GenBank/DDBJ databases">
        <title>Whole genome shotgun sequence of Planosporangium flavigriseum NBRC 105377.</title>
        <authorList>
            <person name="Komaki H."/>
            <person name="Tamura T."/>
        </authorList>
    </citation>
    <scope>NUCLEOTIDE SEQUENCE</scope>
    <source>
        <strain evidence="1">NBRC 105377</strain>
    </source>
</reference>
<protein>
    <recommendedName>
        <fullName evidence="3">Glutamate mutase</fullName>
    </recommendedName>
</protein>
<organism evidence="1 2">
    <name type="scientific">Planosporangium flavigriseum</name>
    <dbReference type="NCBI Taxonomy" id="373681"/>
    <lineage>
        <taxon>Bacteria</taxon>
        <taxon>Bacillati</taxon>
        <taxon>Actinomycetota</taxon>
        <taxon>Actinomycetes</taxon>
        <taxon>Micromonosporales</taxon>
        <taxon>Micromonosporaceae</taxon>
        <taxon>Planosporangium</taxon>
    </lineage>
</organism>
<dbReference type="Pfam" id="PF13941">
    <property type="entry name" value="MutL"/>
    <property type="match status" value="1"/>
</dbReference>
<dbReference type="InterPro" id="IPR043129">
    <property type="entry name" value="ATPase_NBD"/>
</dbReference>
<dbReference type="PIRSF" id="PIRSF004729">
    <property type="entry name" value="MutL"/>
    <property type="match status" value="1"/>
</dbReference>